<dbReference type="AlphaFoldDB" id="A0A1Y1QM68"/>
<evidence type="ECO:0000313" key="2">
    <source>
        <dbReference type="Proteomes" id="UP000192491"/>
    </source>
</evidence>
<evidence type="ECO:0000313" key="1">
    <source>
        <dbReference type="EMBL" id="OQX08689.1"/>
    </source>
</evidence>
<accession>A0A1Y1QM68</accession>
<dbReference type="InterPro" id="IPR010260">
    <property type="entry name" value="AlpA"/>
</dbReference>
<proteinExistence type="predicted"/>
<sequence>MDNTHLTDLDQMLTDKEVAGVLKLSRSSIWRLARVGKIPKPVKVGFNAARWKKSELTAFMEAAA</sequence>
<dbReference type="Pfam" id="PF05930">
    <property type="entry name" value="Phage_AlpA"/>
    <property type="match status" value="1"/>
</dbReference>
<dbReference type="Proteomes" id="UP000192491">
    <property type="component" value="Unassembled WGS sequence"/>
</dbReference>
<comment type="caution">
    <text evidence="1">The sequence shown here is derived from an EMBL/GenBank/DDBJ whole genome shotgun (WGS) entry which is preliminary data.</text>
</comment>
<reference evidence="1 2" key="1">
    <citation type="submission" date="2017-01" db="EMBL/GenBank/DDBJ databases">
        <title>Novel large sulfur bacteria in the metagenomes of groundwater-fed chemosynthetic microbial mats in the Lake Huron basin.</title>
        <authorList>
            <person name="Sharrar A.M."/>
            <person name="Flood B.E."/>
            <person name="Bailey J.V."/>
            <person name="Jones D.S."/>
            <person name="Biddanda B."/>
            <person name="Ruberg S.A."/>
            <person name="Marcus D.N."/>
            <person name="Dick G.J."/>
        </authorList>
    </citation>
    <scope>NUCLEOTIDE SEQUENCE [LARGE SCALE GENOMIC DNA]</scope>
    <source>
        <strain evidence="1">A8</strain>
    </source>
</reference>
<dbReference type="Gene3D" id="1.10.238.160">
    <property type="match status" value="1"/>
</dbReference>
<evidence type="ECO:0008006" key="3">
    <source>
        <dbReference type="Google" id="ProtNLM"/>
    </source>
</evidence>
<gene>
    <name evidence="1" type="ORF">BWK73_24675</name>
</gene>
<organism evidence="1 2">
    <name type="scientific">Thiothrix lacustris</name>
    <dbReference type="NCBI Taxonomy" id="525917"/>
    <lineage>
        <taxon>Bacteria</taxon>
        <taxon>Pseudomonadati</taxon>
        <taxon>Pseudomonadota</taxon>
        <taxon>Gammaproteobacteria</taxon>
        <taxon>Thiotrichales</taxon>
        <taxon>Thiotrichaceae</taxon>
        <taxon>Thiothrix</taxon>
    </lineage>
</organism>
<name>A0A1Y1QM68_9GAMM</name>
<dbReference type="STRING" id="1123401.GCA_000621325_00994"/>
<protein>
    <recommendedName>
        <fullName evidence="3">Transcriptional regulator</fullName>
    </recommendedName>
</protein>
<dbReference type="EMBL" id="MTEJ01000168">
    <property type="protein sequence ID" value="OQX08689.1"/>
    <property type="molecule type" value="Genomic_DNA"/>
</dbReference>